<dbReference type="Pfam" id="PF13411">
    <property type="entry name" value="MerR_1"/>
    <property type="match status" value="1"/>
</dbReference>
<proteinExistence type="predicted"/>
<sequence>MKNDDLTITEVARRTGLRPSAIRYYESIELLPEPRRVSMRRRYNEETVTRIEFIQTARQLGFSLTEIKTLLDEREASPVSDRWQTLARGKLIEISSLLDRTMKMKRLLEQGLKCRCSDLEGCIDCLLLNCQEG</sequence>
<evidence type="ECO:0000256" key="3">
    <source>
        <dbReference type="ARBA" id="ARBA00023163"/>
    </source>
</evidence>
<dbReference type="Gene3D" id="1.10.1660.10">
    <property type="match status" value="1"/>
</dbReference>
<keyword evidence="1" id="KW-0805">Transcription regulation</keyword>
<dbReference type="RefSeq" id="WP_111323659.1">
    <property type="nucleotide sequence ID" value="NZ_BIFX01000003.1"/>
</dbReference>
<keyword evidence="6" id="KW-1185">Reference proteome</keyword>
<protein>
    <submittedName>
        <fullName evidence="5">DNA-binding transcriptional MerR regulator</fullName>
    </submittedName>
</protein>
<dbReference type="AlphaFoldDB" id="A0A326UDQ9"/>
<reference evidence="5 6" key="1">
    <citation type="submission" date="2018-06" db="EMBL/GenBank/DDBJ databases">
        <title>Genomic Encyclopedia of Archaeal and Bacterial Type Strains, Phase II (KMG-II): from individual species to whole genera.</title>
        <authorList>
            <person name="Goeker M."/>
        </authorList>
    </citation>
    <scope>NUCLEOTIDE SEQUENCE [LARGE SCALE GENOMIC DNA]</scope>
    <source>
        <strain evidence="5 6">ATCC BAA-1881</strain>
    </source>
</reference>
<evidence type="ECO:0000313" key="5">
    <source>
        <dbReference type="EMBL" id="PZW27905.1"/>
    </source>
</evidence>
<dbReference type="OrthoDB" id="9791488at2"/>
<comment type="caution">
    <text evidence="5">The sequence shown here is derived from an EMBL/GenBank/DDBJ whole genome shotgun (WGS) entry which is preliminary data.</text>
</comment>
<dbReference type="PANTHER" id="PTHR30204:SF94">
    <property type="entry name" value="HEAVY METAL-DEPENDENT TRANSCRIPTIONAL REGULATOR HI_0293-RELATED"/>
    <property type="match status" value="1"/>
</dbReference>
<dbReference type="SMART" id="SM00422">
    <property type="entry name" value="HTH_MERR"/>
    <property type="match status" value="1"/>
</dbReference>
<dbReference type="GO" id="GO:0003677">
    <property type="term" value="F:DNA binding"/>
    <property type="evidence" value="ECO:0007669"/>
    <property type="project" value="UniProtKB-KW"/>
</dbReference>
<dbReference type="InterPro" id="IPR047057">
    <property type="entry name" value="MerR_fam"/>
</dbReference>
<dbReference type="SUPFAM" id="SSF46955">
    <property type="entry name" value="Putative DNA-binding domain"/>
    <property type="match status" value="1"/>
</dbReference>
<dbReference type="EMBL" id="QKUF01000011">
    <property type="protein sequence ID" value="PZW27905.1"/>
    <property type="molecule type" value="Genomic_DNA"/>
</dbReference>
<gene>
    <name evidence="5" type="ORF">EI42_03283</name>
</gene>
<dbReference type="PROSITE" id="PS50937">
    <property type="entry name" value="HTH_MERR_2"/>
    <property type="match status" value="1"/>
</dbReference>
<evidence type="ECO:0000313" key="6">
    <source>
        <dbReference type="Proteomes" id="UP000248806"/>
    </source>
</evidence>
<dbReference type="InterPro" id="IPR009061">
    <property type="entry name" value="DNA-bd_dom_put_sf"/>
</dbReference>
<keyword evidence="2 5" id="KW-0238">DNA-binding</keyword>
<keyword evidence="3" id="KW-0804">Transcription</keyword>
<evidence type="ECO:0000256" key="1">
    <source>
        <dbReference type="ARBA" id="ARBA00023015"/>
    </source>
</evidence>
<organism evidence="5 6">
    <name type="scientific">Thermosporothrix hazakensis</name>
    <dbReference type="NCBI Taxonomy" id="644383"/>
    <lineage>
        <taxon>Bacteria</taxon>
        <taxon>Bacillati</taxon>
        <taxon>Chloroflexota</taxon>
        <taxon>Ktedonobacteria</taxon>
        <taxon>Ktedonobacterales</taxon>
        <taxon>Thermosporotrichaceae</taxon>
        <taxon>Thermosporothrix</taxon>
    </lineage>
</organism>
<dbReference type="PANTHER" id="PTHR30204">
    <property type="entry name" value="REDOX-CYCLING DRUG-SENSING TRANSCRIPTIONAL ACTIVATOR SOXR"/>
    <property type="match status" value="1"/>
</dbReference>
<feature type="domain" description="HTH merR-type" evidence="4">
    <location>
        <begin position="5"/>
        <end position="73"/>
    </location>
</feature>
<dbReference type="PRINTS" id="PR00040">
    <property type="entry name" value="HTHMERR"/>
</dbReference>
<dbReference type="GO" id="GO:0003700">
    <property type="term" value="F:DNA-binding transcription factor activity"/>
    <property type="evidence" value="ECO:0007669"/>
    <property type="project" value="InterPro"/>
</dbReference>
<accession>A0A326UDQ9</accession>
<evidence type="ECO:0000256" key="2">
    <source>
        <dbReference type="ARBA" id="ARBA00023125"/>
    </source>
</evidence>
<dbReference type="InterPro" id="IPR000551">
    <property type="entry name" value="MerR-type_HTH_dom"/>
</dbReference>
<evidence type="ECO:0000259" key="4">
    <source>
        <dbReference type="PROSITE" id="PS50937"/>
    </source>
</evidence>
<name>A0A326UDQ9_THEHA</name>
<dbReference type="Proteomes" id="UP000248806">
    <property type="component" value="Unassembled WGS sequence"/>
</dbReference>